<dbReference type="PANTHER" id="PTHR12532:SF0">
    <property type="entry name" value="TRANSLATIONAL ACTIVATOR OF CYTOCHROME C OXIDASE 1"/>
    <property type="match status" value="1"/>
</dbReference>
<keyword evidence="6" id="KW-1185">Reference proteome</keyword>
<protein>
    <submittedName>
        <fullName evidence="5">Uncharacterized protein</fullName>
    </submittedName>
</protein>
<dbReference type="AlphaFoldDB" id="A0ABD3PML6"/>
<comment type="caution">
    <text evidence="5">The sequence shown here is derived from an EMBL/GenBank/DDBJ whole genome shotgun (WGS) entry which is preliminary data.</text>
</comment>
<dbReference type="SUPFAM" id="SSF75625">
    <property type="entry name" value="YebC-like"/>
    <property type="match status" value="1"/>
</dbReference>
<dbReference type="InterPro" id="IPR048300">
    <property type="entry name" value="TACO1_YebC-like_2nd/3rd_dom"/>
</dbReference>
<feature type="domain" description="TACO1/YebC-like second and third" evidence="3">
    <location>
        <begin position="131"/>
        <end position="288"/>
    </location>
</feature>
<dbReference type="PANTHER" id="PTHR12532">
    <property type="entry name" value="TRANSLATIONAL ACTIVATOR OF CYTOCHROME C OXIDASE 1"/>
    <property type="match status" value="1"/>
</dbReference>
<evidence type="ECO:0000259" key="4">
    <source>
        <dbReference type="Pfam" id="PF20772"/>
    </source>
</evidence>
<feature type="chain" id="PRO_5044886768" evidence="2">
    <location>
        <begin position="21"/>
        <end position="290"/>
    </location>
</feature>
<keyword evidence="2" id="KW-0732">Signal</keyword>
<dbReference type="EMBL" id="JABMIG020000148">
    <property type="protein sequence ID" value="KAL3789002.1"/>
    <property type="molecule type" value="Genomic_DNA"/>
</dbReference>
<dbReference type="Gene3D" id="1.10.10.200">
    <property type="match status" value="1"/>
</dbReference>
<dbReference type="GO" id="GO:0005737">
    <property type="term" value="C:cytoplasm"/>
    <property type="evidence" value="ECO:0007669"/>
    <property type="project" value="UniProtKB-ARBA"/>
</dbReference>
<dbReference type="Pfam" id="PF20772">
    <property type="entry name" value="TACO1_YebC_N"/>
    <property type="match status" value="1"/>
</dbReference>
<evidence type="ECO:0000313" key="5">
    <source>
        <dbReference type="EMBL" id="KAL3789002.1"/>
    </source>
</evidence>
<accession>A0ABD3PML6</accession>
<reference evidence="5 6" key="1">
    <citation type="journal article" date="2020" name="G3 (Bethesda)">
        <title>Improved Reference Genome for Cyclotella cryptica CCMP332, a Model for Cell Wall Morphogenesis, Salinity Adaptation, and Lipid Production in Diatoms (Bacillariophyta).</title>
        <authorList>
            <person name="Roberts W.R."/>
            <person name="Downey K.M."/>
            <person name="Ruck E.C."/>
            <person name="Traller J.C."/>
            <person name="Alverson A.J."/>
        </authorList>
    </citation>
    <scope>NUCLEOTIDE SEQUENCE [LARGE SCALE GENOMIC DNA]</scope>
    <source>
        <strain evidence="5 6">CCMP332</strain>
    </source>
</reference>
<proteinExistence type="inferred from homology"/>
<organism evidence="5 6">
    <name type="scientific">Cyclotella cryptica</name>
    <dbReference type="NCBI Taxonomy" id="29204"/>
    <lineage>
        <taxon>Eukaryota</taxon>
        <taxon>Sar</taxon>
        <taxon>Stramenopiles</taxon>
        <taxon>Ochrophyta</taxon>
        <taxon>Bacillariophyta</taxon>
        <taxon>Coscinodiscophyceae</taxon>
        <taxon>Thalassiosirophycidae</taxon>
        <taxon>Stephanodiscales</taxon>
        <taxon>Stephanodiscaceae</taxon>
        <taxon>Cyclotella</taxon>
    </lineage>
</organism>
<dbReference type="InterPro" id="IPR026564">
    <property type="entry name" value="Transcrip_reg_TACO1-like_dom3"/>
</dbReference>
<dbReference type="Gene3D" id="3.30.70.980">
    <property type="match status" value="2"/>
</dbReference>
<dbReference type="InterPro" id="IPR002876">
    <property type="entry name" value="Transcrip_reg_TACO1-like"/>
</dbReference>
<evidence type="ECO:0000259" key="3">
    <source>
        <dbReference type="Pfam" id="PF01709"/>
    </source>
</evidence>
<gene>
    <name evidence="5" type="ORF">HJC23_012707</name>
</gene>
<evidence type="ECO:0000313" key="6">
    <source>
        <dbReference type="Proteomes" id="UP001516023"/>
    </source>
</evidence>
<dbReference type="Proteomes" id="UP001516023">
    <property type="component" value="Unassembled WGS sequence"/>
</dbReference>
<dbReference type="InterPro" id="IPR049083">
    <property type="entry name" value="TACO1_YebC_N"/>
</dbReference>
<dbReference type="InterPro" id="IPR029072">
    <property type="entry name" value="YebC-like"/>
</dbReference>
<dbReference type="NCBIfam" id="NF009044">
    <property type="entry name" value="PRK12378.1"/>
    <property type="match status" value="1"/>
</dbReference>
<sequence length="290" mass="31163">MKCAISTASLALLLSGAATAFTVSQSPKTLLQLQRDQQLQHVSRLEPLFMGRAAAVRAATKGKTDAKKAKVNAYYGKKIIMAVKQGGSSDPVANRQLGDLIKAAKNNSVPMDNINRAIKRATEKDAGDFSESKFEAYGHGGASFVINVLSDNANRSTADVRSAVNKLKGKMAEQGSVLFMYDLKGKIEIPGEVDEEELLEAAIEAGVEDMELVEGDEEGTSIVYTDPKETAAMFEAVKKIGKDAGAKMSLSHVSKAPVECSEEDFEKNMAIIDALEELDDVDSVEHNMSN</sequence>
<comment type="similarity">
    <text evidence="1">Belongs to the TACO1 family.</text>
</comment>
<evidence type="ECO:0000256" key="2">
    <source>
        <dbReference type="SAM" id="SignalP"/>
    </source>
</evidence>
<dbReference type="HAMAP" id="MF_00693">
    <property type="entry name" value="Transcrip_reg_TACO1"/>
    <property type="match status" value="1"/>
</dbReference>
<evidence type="ECO:0000256" key="1">
    <source>
        <dbReference type="ARBA" id="ARBA00008724"/>
    </source>
</evidence>
<feature type="domain" description="TACO1/YebC-like N-terminal" evidence="4">
    <location>
        <begin position="54"/>
        <end position="123"/>
    </location>
</feature>
<dbReference type="Pfam" id="PF01709">
    <property type="entry name" value="Transcrip_reg"/>
    <property type="match status" value="1"/>
</dbReference>
<dbReference type="InterPro" id="IPR017856">
    <property type="entry name" value="Integrase-like_N"/>
</dbReference>
<name>A0ABD3PML6_9STRA</name>
<feature type="signal peptide" evidence="2">
    <location>
        <begin position="1"/>
        <end position="20"/>
    </location>
</feature>